<dbReference type="KEGG" id="rme:Rmet_6487"/>
<evidence type="ECO:0000313" key="2">
    <source>
        <dbReference type="Proteomes" id="UP000002429"/>
    </source>
</evidence>
<organism evidence="1 2">
    <name type="scientific">Cupriavidus metallidurans (strain ATCC 43123 / DSM 2839 / NBRC 102507 / CH34)</name>
    <name type="common">Ralstonia metallidurans</name>
    <dbReference type="NCBI Taxonomy" id="266264"/>
    <lineage>
        <taxon>Bacteria</taxon>
        <taxon>Pseudomonadati</taxon>
        <taxon>Pseudomonadota</taxon>
        <taxon>Betaproteobacteria</taxon>
        <taxon>Burkholderiales</taxon>
        <taxon>Burkholderiaceae</taxon>
        <taxon>Cupriavidus</taxon>
    </lineage>
</organism>
<dbReference type="STRING" id="266264.Rmet_6487"/>
<reference evidence="2" key="1">
    <citation type="journal article" date="2010" name="PLoS ONE">
        <title>The complete genome sequence of Cupriavidus metallidurans strain CH34, a master survivalist in harsh and anthropogenic environments.</title>
        <authorList>
            <person name="Janssen P.J."/>
            <person name="Van Houdt R."/>
            <person name="Moors H."/>
            <person name="Monsieurs P."/>
            <person name="Morin N."/>
            <person name="Michaux A."/>
            <person name="Benotmane M.A."/>
            <person name="Leys N."/>
            <person name="Vallaeys T."/>
            <person name="Lapidus A."/>
            <person name="Monchy S."/>
            <person name="Medigue C."/>
            <person name="Taghavi S."/>
            <person name="McCorkle S."/>
            <person name="Dunn J."/>
            <person name="van der Lelie D."/>
            <person name="Mergeay M."/>
        </authorList>
    </citation>
    <scope>NUCLEOTIDE SEQUENCE [LARGE SCALE GENOMIC DNA]</scope>
    <source>
        <strain evidence="2">ATCC 43123 / DSM 2839 / NBRC 102507 / CH34</strain>
    </source>
</reference>
<sequence>MKLSIVDCLSFGWRDVILILSRAPARGHLFRLFSDVIELPILQQTQGSRRNAPVKGLRR</sequence>
<proteinExistence type="predicted"/>
<dbReference type="Proteomes" id="UP000002429">
    <property type="component" value="Chromosome"/>
</dbReference>
<gene>
    <name evidence="1" type="ordered locus">Rmet_6487</name>
</gene>
<keyword evidence="2" id="KW-1185">Reference proteome</keyword>
<dbReference type="HOGENOM" id="CLU_2957378_0_0_4"/>
<dbReference type="AlphaFoldDB" id="D3DXS5"/>
<accession>D3DXS5</accession>
<dbReference type="EMBL" id="CP000352">
    <property type="protein sequence ID" value="ADC45095.1"/>
    <property type="molecule type" value="Genomic_DNA"/>
</dbReference>
<protein>
    <submittedName>
        <fullName evidence="1">Uncharacterized protein</fullName>
    </submittedName>
</protein>
<evidence type="ECO:0000313" key="1">
    <source>
        <dbReference type="EMBL" id="ADC45095.1"/>
    </source>
</evidence>
<name>D3DXS5_CUPMC</name>